<dbReference type="RefSeq" id="WP_130599344.1">
    <property type="nucleotide sequence ID" value="NZ_CP034759.1"/>
</dbReference>
<dbReference type="NCBIfam" id="NF041749">
    <property type="entry name" value="Drt4"/>
    <property type="match status" value="1"/>
</dbReference>
<dbReference type="Proteomes" id="UP000290244">
    <property type="component" value="Chromosome"/>
</dbReference>
<dbReference type="OrthoDB" id="9780724at2"/>
<dbReference type="AlphaFoldDB" id="A0A4P6P619"/>
<dbReference type="InterPro" id="IPR000477">
    <property type="entry name" value="RT_dom"/>
</dbReference>
<sequence length="549" mass="62132">MSRIIGDTDGKRALYEALTRYNYFPNQRANVGELPPSITTRQFTPEIAEELAAFADVGERRGGGYDLVEYKATRYNNVPRILGLIHPKSYALLAKCIHDNWDVLQSVTGNQNSIIKPEFHEEDKRLMVMNYEEPMAKVTRSHQKGFAKRFRVQADIANCFNSIYSHAIPWAAVGIAQAKAQKNDRQAWFNQLDMYQRKTKRNETQGIPIGSATSSIVVELILGCVDKALIDKGYEFYRYIDDYTCYCNSDEEAQRFIQDLGDELATYKLTLNLKKTLIEDLPSAVEDTWVLELRGALPSRLQNAGENEPKLTATEVLTFINRAIEVNKITPDGSVLKYAVSLVLSHFDDNAAFWLVEPLLNLAWHFPLLLPLLDLILVNEQINPANYRSQLIEIIKVNADKRRSDGMAWPLHSLLSAGAIVEDGIADKVIASKDCVAICLLLEMGTHEQKVIDFVNSWLPQASDYEKDNYWLLLYQLYFKGLIQEPYGDGVFDILKNNDVNFIPGESVSDAENQCIEIQQQISSEALRSIFPPVPQVSSEQSNDETAEF</sequence>
<accession>A0A4P6P619</accession>
<evidence type="ECO:0000313" key="2">
    <source>
        <dbReference type="EMBL" id="QBG34795.1"/>
    </source>
</evidence>
<proteinExistence type="predicted"/>
<feature type="domain" description="Reverse transcriptase" evidence="1">
    <location>
        <begin position="1"/>
        <end position="324"/>
    </location>
</feature>
<keyword evidence="2" id="KW-0808">Transferase</keyword>
<reference evidence="2 3" key="1">
    <citation type="submission" date="2018-12" db="EMBL/GenBank/DDBJ databases">
        <title>Complete genome of Litorilituus sediminis.</title>
        <authorList>
            <person name="Liu A."/>
            <person name="Rong J."/>
        </authorList>
    </citation>
    <scope>NUCLEOTIDE SEQUENCE [LARGE SCALE GENOMIC DNA]</scope>
    <source>
        <strain evidence="2 3">JCM 17549</strain>
    </source>
</reference>
<dbReference type="Pfam" id="PF00078">
    <property type="entry name" value="RVT_1"/>
    <property type="match status" value="1"/>
</dbReference>
<evidence type="ECO:0000259" key="1">
    <source>
        <dbReference type="PROSITE" id="PS50878"/>
    </source>
</evidence>
<organism evidence="2 3">
    <name type="scientific">Litorilituus sediminis</name>
    <dbReference type="NCBI Taxonomy" id="718192"/>
    <lineage>
        <taxon>Bacteria</taxon>
        <taxon>Pseudomonadati</taxon>
        <taxon>Pseudomonadota</taxon>
        <taxon>Gammaproteobacteria</taxon>
        <taxon>Alteromonadales</taxon>
        <taxon>Colwelliaceae</taxon>
        <taxon>Litorilituus</taxon>
    </lineage>
</organism>
<keyword evidence="3" id="KW-1185">Reference proteome</keyword>
<gene>
    <name evidence="2" type="ORF">EMK97_03085</name>
</gene>
<dbReference type="CDD" id="cd01646">
    <property type="entry name" value="RT_Bac_retron_I"/>
    <property type="match status" value="1"/>
</dbReference>
<keyword evidence="2" id="KW-0695">RNA-directed DNA polymerase</keyword>
<dbReference type="PROSITE" id="PS50878">
    <property type="entry name" value="RT_POL"/>
    <property type="match status" value="1"/>
</dbReference>
<protein>
    <submittedName>
        <fullName evidence="2">RNA-directed DNA polymerase</fullName>
    </submittedName>
</protein>
<keyword evidence="2" id="KW-0548">Nucleotidyltransferase</keyword>
<evidence type="ECO:0000313" key="3">
    <source>
        <dbReference type="Proteomes" id="UP000290244"/>
    </source>
</evidence>
<dbReference type="KEGG" id="lsd:EMK97_03085"/>
<dbReference type="GO" id="GO:0003964">
    <property type="term" value="F:RNA-directed DNA polymerase activity"/>
    <property type="evidence" value="ECO:0007669"/>
    <property type="project" value="UniProtKB-KW"/>
</dbReference>
<dbReference type="EMBL" id="CP034759">
    <property type="protein sequence ID" value="QBG34795.1"/>
    <property type="molecule type" value="Genomic_DNA"/>
</dbReference>
<name>A0A4P6P619_9GAMM</name>